<keyword evidence="2" id="KW-1185">Reference proteome</keyword>
<dbReference type="Proteomes" id="UP000029981">
    <property type="component" value="Chromosome 7"/>
</dbReference>
<evidence type="ECO:0000313" key="2">
    <source>
        <dbReference type="Proteomes" id="UP000029981"/>
    </source>
</evidence>
<reference evidence="1 2" key="1">
    <citation type="journal article" date="2009" name="Nat. Genet.">
        <title>The genome of the cucumber, Cucumis sativus L.</title>
        <authorList>
            <person name="Huang S."/>
            <person name="Li R."/>
            <person name="Zhang Z."/>
            <person name="Li L."/>
            <person name="Gu X."/>
            <person name="Fan W."/>
            <person name="Lucas W.J."/>
            <person name="Wang X."/>
            <person name="Xie B."/>
            <person name="Ni P."/>
            <person name="Ren Y."/>
            <person name="Zhu H."/>
            <person name="Li J."/>
            <person name="Lin K."/>
            <person name="Jin W."/>
            <person name="Fei Z."/>
            <person name="Li G."/>
            <person name="Staub J."/>
            <person name="Kilian A."/>
            <person name="van der Vossen E.A."/>
            <person name="Wu Y."/>
            <person name="Guo J."/>
            <person name="He J."/>
            <person name="Jia Z."/>
            <person name="Ren Y."/>
            <person name="Tian G."/>
            <person name="Lu Y."/>
            <person name="Ruan J."/>
            <person name="Qian W."/>
            <person name="Wang M."/>
            <person name="Huang Q."/>
            <person name="Li B."/>
            <person name="Xuan Z."/>
            <person name="Cao J."/>
            <person name="Asan"/>
            <person name="Wu Z."/>
            <person name="Zhang J."/>
            <person name="Cai Q."/>
            <person name="Bai Y."/>
            <person name="Zhao B."/>
            <person name="Han Y."/>
            <person name="Li Y."/>
            <person name="Li X."/>
            <person name="Wang S."/>
            <person name="Shi Q."/>
            <person name="Liu S."/>
            <person name="Cho W.K."/>
            <person name="Kim J.Y."/>
            <person name="Xu Y."/>
            <person name="Heller-Uszynska K."/>
            <person name="Miao H."/>
            <person name="Cheng Z."/>
            <person name="Zhang S."/>
            <person name="Wu J."/>
            <person name="Yang Y."/>
            <person name="Kang H."/>
            <person name="Li M."/>
            <person name="Liang H."/>
            <person name="Ren X."/>
            <person name="Shi Z."/>
            <person name="Wen M."/>
            <person name="Jian M."/>
            <person name="Yang H."/>
            <person name="Zhang G."/>
            <person name="Yang Z."/>
            <person name="Chen R."/>
            <person name="Liu S."/>
            <person name="Li J."/>
            <person name="Ma L."/>
            <person name="Liu H."/>
            <person name="Zhou Y."/>
            <person name="Zhao J."/>
            <person name="Fang X."/>
            <person name="Li G."/>
            <person name="Fang L."/>
            <person name="Li Y."/>
            <person name="Liu D."/>
            <person name="Zheng H."/>
            <person name="Zhang Y."/>
            <person name="Qin N."/>
            <person name="Li Z."/>
            <person name="Yang G."/>
            <person name="Yang S."/>
            <person name="Bolund L."/>
            <person name="Kristiansen K."/>
            <person name="Zheng H."/>
            <person name="Li S."/>
            <person name="Zhang X."/>
            <person name="Yang H."/>
            <person name="Wang J."/>
            <person name="Sun R."/>
            <person name="Zhang B."/>
            <person name="Jiang S."/>
            <person name="Wang J."/>
            <person name="Du Y."/>
            <person name="Li S."/>
        </authorList>
    </citation>
    <scope>NUCLEOTIDE SEQUENCE [LARGE SCALE GENOMIC DNA]</scope>
    <source>
        <strain evidence="2">cv. 9930</strain>
    </source>
</reference>
<proteinExistence type="predicted"/>
<protein>
    <submittedName>
        <fullName evidence="1">Uncharacterized protein</fullName>
    </submittedName>
</protein>
<evidence type="ECO:0000313" key="1">
    <source>
        <dbReference type="EMBL" id="KGN44215.1"/>
    </source>
</evidence>
<accession>A0A0A0K3E3</accession>
<reference evidence="1 2" key="4">
    <citation type="journal article" date="2011" name="BMC Genomics">
        <title>RNA-Seq improves annotation of protein-coding genes in the cucumber genome.</title>
        <authorList>
            <person name="Li Z."/>
            <person name="Zhang Z."/>
            <person name="Yan P."/>
            <person name="Huang S."/>
            <person name="Fei Z."/>
            <person name="Lin K."/>
        </authorList>
    </citation>
    <scope>NUCLEOTIDE SEQUENCE [LARGE SCALE GENOMIC DNA]</scope>
    <source>
        <strain evidence="2">cv. 9930</strain>
    </source>
</reference>
<dbReference type="EMBL" id="CM002928">
    <property type="protein sequence ID" value="KGN44215.1"/>
    <property type="molecule type" value="Genomic_DNA"/>
</dbReference>
<dbReference type="Gramene" id="KGN44215">
    <property type="protein sequence ID" value="KGN44215"/>
    <property type="gene ID" value="Csa_7G230900"/>
</dbReference>
<sequence>MRRCSKGKARKALLKERGNYVLKWEFRLVSRRVVEESDVEVLNAVRICSREVAAWREEWKRDRCRVAKILDMRWRD</sequence>
<reference evidence="1 2" key="2">
    <citation type="journal article" date="2009" name="PLoS ONE">
        <title>An integrated genetic and cytogenetic map of the cucumber genome.</title>
        <authorList>
            <person name="Ren Y."/>
            <person name="Zhang Z."/>
            <person name="Liu J."/>
            <person name="Staub J.E."/>
            <person name="Han Y."/>
            <person name="Cheng Z."/>
            <person name="Li X."/>
            <person name="Lu J."/>
            <person name="Miao H."/>
            <person name="Kang H."/>
            <person name="Xie B."/>
            <person name="Gu X."/>
            <person name="Wang X."/>
            <person name="Du Y."/>
            <person name="Jin W."/>
            <person name="Huang S."/>
        </authorList>
    </citation>
    <scope>NUCLEOTIDE SEQUENCE [LARGE SCALE GENOMIC DNA]</scope>
    <source>
        <strain evidence="2">cv. 9930</strain>
    </source>
</reference>
<dbReference type="AlphaFoldDB" id="A0A0A0K3E3"/>
<name>A0A0A0K3E3_CUCSA</name>
<organism evidence="1 2">
    <name type="scientific">Cucumis sativus</name>
    <name type="common">Cucumber</name>
    <dbReference type="NCBI Taxonomy" id="3659"/>
    <lineage>
        <taxon>Eukaryota</taxon>
        <taxon>Viridiplantae</taxon>
        <taxon>Streptophyta</taxon>
        <taxon>Embryophyta</taxon>
        <taxon>Tracheophyta</taxon>
        <taxon>Spermatophyta</taxon>
        <taxon>Magnoliopsida</taxon>
        <taxon>eudicotyledons</taxon>
        <taxon>Gunneridae</taxon>
        <taxon>Pentapetalae</taxon>
        <taxon>rosids</taxon>
        <taxon>fabids</taxon>
        <taxon>Cucurbitales</taxon>
        <taxon>Cucurbitaceae</taxon>
        <taxon>Benincaseae</taxon>
        <taxon>Cucumis</taxon>
    </lineage>
</organism>
<gene>
    <name evidence="1" type="ORF">Csa_7G230900</name>
</gene>
<reference evidence="1 2" key="3">
    <citation type="journal article" date="2010" name="BMC Genomics">
        <title>Transcriptome sequencing and comparative analysis of cucumber flowers with different sex types.</title>
        <authorList>
            <person name="Guo S."/>
            <person name="Zheng Y."/>
            <person name="Joung J.G."/>
            <person name="Liu S."/>
            <person name="Zhang Z."/>
            <person name="Crasta O.R."/>
            <person name="Sobral B.W."/>
            <person name="Xu Y."/>
            <person name="Huang S."/>
            <person name="Fei Z."/>
        </authorList>
    </citation>
    <scope>NUCLEOTIDE SEQUENCE [LARGE SCALE GENOMIC DNA]</scope>
    <source>
        <strain evidence="2">cv. 9930</strain>
    </source>
</reference>